<dbReference type="EMBL" id="VLKM01000005">
    <property type="protein sequence ID" value="TWH94692.1"/>
    <property type="molecule type" value="Genomic_DNA"/>
</dbReference>
<evidence type="ECO:0000256" key="1">
    <source>
        <dbReference type="SAM" id="MobiDB-lite"/>
    </source>
</evidence>
<feature type="compositionally biased region" description="Low complexity" evidence="1">
    <location>
        <begin position="40"/>
        <end position="59"/>
    </location>
</feature>
<name>A0A562KH34_9FLAO</name>
<dbReference type="AlphaFoldDB" id="A0A562KH34"/>
<evidence type="ECO:0000313" key="3">
    <source>
        <dbReference type="Proteomes" id="UP000315312"/>
    </source>
</evidence>
<proteinExistence type="predicted"/>
<evidence type="ECO:0000313" key="2">
    <source>
        <dbReference type="EMBL" id="TWH94692.1"/>
    </source>
</evidence>
<protein>
    <submittedName>
        <fullName evidence="2">Uncharacterized protein</fullName>
    </submittedName>
</protein>
<accession>A0A562KH34</accession>
<sequence length="282" mass="32393">MIAFKKQKLMKNTLLVILLSLTLHNSFSQKIDKSKNELKSGNTSNSSSSSSSSSSSRNSSSNDFGLAGLFVEGLLYVSFYSTIGDYRSENHLYNPLSKYPYFDGESGNFQKDNDSIQYGNLTRFDVENHFLYSNNNLFGNHLKAKFRPFQYFYIQGDYRELIEKNAITNKYSNLSLFQFNVAYDRIRFKKFNLGWTLGATYVGNDVQKAGFSYGLHTDVFAIKNISFNSAMIWSRINGLPVNSFEIRGKYHKQNYFFALGYEHLKIATPNYNYMTFGAGIYF</sequence>
<gene>
    <name evidence="2" type="ORF">IP97_01404</name>
</gene>
<comment type="caution">
    <text evidence="2">The sequence shown here is derived from an EMBL/GenBank/DDBJ whole genome shotgun (WGS) entry which is preliminary data.</text>
</comment>
<reference evidence="2 3" key="1">
    <citation type="journal article" date="2015" name="Stand. Genomic Sci.">
        <title>Genomic Encyclopedia of Bacterial and Archaeal Type Strains, Phase III: the genomes of soil and plant-associated and newly described type strains.</title>
        <authorList>
            <person name="Whitman W.B."/>
            <person name="Woyke T."/>
            <person name="Klenk H.P."/>
            <person name="Zhou Y."/>
            <person name="Lilburn T.G."/>
            <person name="Beck B.J."/>
            <person name="De Vos P."/>
            <person name="Vandamme P."/>
            <person name="Eisen J.A."/>
            <person name="Garrity G."/>
            <person name="Hugenholtz P."/>
            <person name="Kyrpides N.C."/>
        </authorList>
    </citation>
    <scope>NUCLEOTIDE SEQUENCE [LARGE SCALE GENOMIC DNA]</scope>
    <source>
        <strain evidence="2 3">CGMCC 1.6844</strain>
    </source>
</reference>
<organism evidence="2 3">
    <name type="scientific">Flavobacterium cheniae</name>
    <dbReference type="NCBI Taxonomy" id="295428"/>
    <lineage>
        <taxon>Bacteria</taxon>
        <taxon>Pseudomonadati</taxon>
        <taxon>Bacteroidota</taxon>
        <taxon>Flavobacteriia</taxon>
        <taxon>Flavobacteriales</taxon>
        <taxon>Flavobacteriaceae</taxon>
        <taxon>Flavobacterium</taxon>
    </lineage>
</organism>
<feature type="region of interest" description="Disordered" evidence="1">
    <location>
        <begin position="34"/>
        <end position="59"/>
    </location>
</feature>
<dbReference type="Proteomes" id="UP000315312">
    <property type="component" value="Unassembled WGS sequence"/>
</dbReference>
<keyword evidence="3" id="KW-1185">Reference proteome</keyword>